<name>A0A4Y2I2G6_ARAVE</name>
<sequence>MGEVVSLLTVVGASSSGAGPYRLVWVLIAPVYDCPFKPVRDSHGLKCRGRPGPPLRVLILWAWNSRRGRKIKRWELYA</sequence>
<gene>
    <name evidence="1" type="ORF">AVEN_79441_1</name>
</gene>
<dbReference type="EMBL" id="BGPR01002334">
    <property type="protein sequence ID" value="GBM71788.1"/>
    <property type="molecule type" value="Genomic_DNA"/>
</dbReference>
<dbReference type="Proteomes" id="UP000499080">
    <property type="component" value="Unassembled WGS sequence"/>
</dbReference>
<protein>
    <submittedName>
        <fullName evidence="1">Uncharacterized protein</fullName>
    </submittedName>
</protein>
<evidence type="ECO:0000313" key="1">
    <source>
        <dbReference type="EMBL" id="GBM71788.1"/>
    </source>
</evidence>
<reference evidence="1 2" key="1">
    <citation type="journal article" date="2019" name="Sci. Rep.">
        <title>Orb-weaving spider Araneus ventricosus genome elucidates the spidroin gene catalogue.</title>
        <authorList>
            <person name="Kono N."/>
            <person name="Nakamura H."/>
            <person name="Ohtoshi R."/>
            <person name="Moran D.A.P."/>
            <person name="Shinohara A."/>
            <person name="Yoshida Y."/>
            <person name="Fujiwara M."/>
            <person name="Mori M."/>
            <person name="Tomita M."/>
            <person name="Arakawa K."/>
        </authorList>
    </citation>
    <scope>NUCLEOTIDE SEQUENCE [LARGE SCALE GENOMIC DNA]</scope>
</reference>
<keyword evidence="2" id="KW-1185">Reference proteome</keyword>
<accession>A0A4Y2I2G6</accession>
<organism evidence="1 2">
    <name type="scientific">Araneus ventricosus</name>
    <name type="common">Orbweaver spider</name>
    <name type="synonym">Epeira ventricosa</name>
    <dbReference type="NCBI Taxonomy" id="182803"/>
    <lineage>
        <taxon>Eukaryota</taxon>
        <taxon>Metazoa</taxon>
        <taxon>Ecdysozoa</taxon>
        <taxon>Arthropoda</taxon>
        <taxon>Chelicerata</taxon>
        <taxon>Arachnida</taxon>
        <taxon>Araneae</taxon>
        <taxon>Araneomorphae</taxon>
        <taxon>Entelegynae</taxon>
        <taxon>Araneoidea</taxon>
        <taxon>Araneidae</taxon>
        <taxon>Araneus</taxon>
    </lineage>
</organism>
<dbReference type="AlphaFoldDB" id="A0A4Y2I2G6"/>
<comment type="caution">
    <text evidence="1">The sequence shown here is derived from an EMBL/GenBank/DDBJ whole genome shotgun (WGS) entry which is preliminary data.</text>
</comment>
<evidence type="ECO:0000313" key="2">
    <source>
        <dbReference type="Proteomes" id="UP000499080"/>
    </source>
</evidence>
<proteinExistence type="predicted"/>